<reference evidence="6" key="1">
    <citation type="journal article" date="2015" name="J. Biogeogr.">
        <title>Ancient Gondwana break-up explains the distribution of the mycoheterotrophic family Corsiaceae (Liliales).</title>
        <authorList>
            <person name="Mennes C."/>
            <person name="Lam V.K.Y."/>
            <person name="Rudall P.J."/>
            <person name="Lyon S.P."/>
            <person name="Graham S.W."/>
            <person name="Smets E.F."/>
            <person name="Merckx V.S.F.T."/>
        </authorList>
    </citation>
    <scope>NUCLEOTIDE SEQUENCE</scope>
</reference>
<dbReference type="Gene3D" id="1.10.287.610">
    <property type="entry name" value="Helix hairpin bin"/>
    <property type="match status" value="1"/>
</dbReference>
<evidence type="ECO:0000256" key="5">
    <source>
        <dbReference type="HAMAP-Rule" id="MF_00291"/>
    </source>
</evidence>
<organism evidence="6">
    <name type="scientific">Arachnitis uniflora</name>
    <dbReference type="NCBI Taxonomy" id="191246"/>
    <lineage>
        <taxon>Eukaryota</taxon>
        <taxon>Viridiplantae</taxon>
        <taxon>Streptophyta</taxon>
        <taxon>Embryophyta</taxon>
        <taxon>Tracheophyta</taxon>
        <taxon>Spermatophyta</taxon>
        <taxon>Magnoliopsida</taxon>
        <taxon>Liliopsida</taxon>
        <taxon>Liliales</taxon>
        <taxon>Corsiaceae</taxon>
        <taxon>Arachnitis</taxon>
    </lineage>
</organism>
<dbReference type="CDD" id="cd01425">
    <property type="entry name" value="RPS2"/>
    <property type="match status" value="1"/>
</dbReference>
<keyword evidence="3 5" id="KW-0687">Ribonucleoprotein</keyword>
<geneLocation type="chloroplast" evidence="6"/>
<evidence type="ECO:0000256" key="4">
    <source>
        <dbReference type="ARBA" id="ARBA00035155"/>
    </source>
</evidence>
<dbReference type="HAMAP" id="MF_00291_B">
    <property type="entry name" value="Ribosomal_uS2_B"/>
    <property type="match status" value="1"/>
</dbReference>
<sequence>MTRKYWSIHLKAMIRSGVHLGHSTRKWNPRMDPYISAKFKGIYITNLTKTARFLSEACNLVFNAAKRDKTFLIVGTKKKIADLVVSAAEKARCHYINKKWLGGMLTNWSTTETRLNKFKNLRAKQNITRQNYKKLCALQRYFDGVKYMTRLPDIVIILDQKKESKALRECILLDIPTICLIDTNCDPDLSDFFIPANDDARASIKYILNYLIFAIHKGYSYSI</sequence>
<dbReference type="Pfam" id="PF00318">
    <property type="entry name" value="Ribosomal_S2"/>
    <property type="match status" value="1"/>
</dbReference>
<dbReference type="GO" id="GO:0003735">
    <property type="term" value="F:structural constituent of ribosome"/>
    <property type="evidence" value="ECO:0007669"/>
    <property type="project" value="InterPro"/>
</dbReference>
<dbReference type="PANTHER" id="PTHR12534">
    <property type="entry name" value="30S RIBOSOMAL PROTEIN S2 PROKARYOTIC AND ORGANELLAR"/>
    <property type="match status" value="1"/>
</dbReference>
<dbReference type="PRINTS" id="PR00395">
    <property type="entry name" value="RIBOSOMALS2"/>
</dbReference>
<comment type="subcellular location">
    <subcellularLocation>
        <location evidence="5">Plastid</location>
        <location evidence="5">Chloroplast</location>
    </subcellularLocation>
</comment>
<evidence type="ECO:0000256" key="3">
    <source>
        <dbReference type="ARBA" id="ARBA00023274"/>
    </source>
</evidence>
<dbReference type="EMBL" id="KP462884">
    <property type="protein sequence ID" value="AKT73978.1"/>
    <property type="molecule type" value="Genomic_DNA"/>
</dbReference>
<name>A0A0K1H2F3_9LILI</name>
<keyword evidence="6" id="KW-0150">Chloroplast</keyword>
<dbReference type="InterPro" id="IPR023591">
    <property type="entry name" value="Ribosomal_uS2_flav_dom_sf"/>
</dbReference>
<evidence type="ECO:0000256" key="2">
    <source>
        <dbReference type="ARBA" id="ARBA00022980"/>
    </source>
</evidence>
<dbReference type="PROSITE" id="PS00962">
    <property type="entry name" value="RIBOSOMAL_S2_1"/>
    <property type="match status" value="1"/>
</dbReference>
<dbReference type="SUPFAM" id="SSF52313">
    <property type="entry name" value="Ribosomal protein S2"/>
    <property type="match status" value="1"/>
</dbReference>
<gene>
    <name evidence="5 6" type="primary">rps2</name>
</gene>
<dbReference type="InterPro" id="IPR018130">
    <property type="entry name" value="Ribosomal_uS2_CS"/>
</dbReference>
<proteinExistence type="inferred from homology"/>
<dbReference type="Gene3D" id="3.40.50.10490">
    <property type="entry name" value="Glucose-6-phosphate isomerase like protein, domain 1"/>
    <property type="match status" value="1"/>
</dbReference>
<evidence type="ECO:0000313" key="6">
    <source>
        <dbReference type="EMBL" id="AKT73978.1"/>
    </source>
</evidence>
<protein>
    <recommendedName>
        <fullName evidence="4 5">Small ribosomal subunit protein uS2c</fullName>
    </recommendedName>
</protein>
<dbReference type="GO" id="GO:0009507">
    <property type="term" value="C:chloroplast"/>
    <property type="evidence" value="ECO:0007669"/>
    <property type="project" value="UniProtKB-SubCell"/>
</dbReference>
<dbReference type="PANTHER" id="PTHR12534:SF0">
    <property type="entry name" value="SMALL RIBOSOMAL SUBUNIT PROTEIN US2M"/>
    <property type="match status" value="1"/>
</dbReference>
<comment type="similarity">
    <text evidence="1 5">Belongs to the universal ribosomal protein uS2 family.</text>
</comment>
<dbReference type="AlphaFoldDB" id="A0A0K1H2F3"/>
<evidence type="ECO:0000256" key="1">
    <source>
        <dbReference type="ARBA" id="ARBA00006242"/>
    </source>
</evidence>
<keyword evidence="6" id="KW-0934">Plastid</keyword>
<dbReference type="NCBIfam" id="TIGR01011">
    <property type="entry name" value="rpsB_bact"/>
    <property type="match status" value="1"/>
</dbReference>
<dbReference type="InterPro" id="IPR001865">
    <property type="entry name" value="Ribosomal_uS2"/>
</dbReference>
<keyword evidence="2 5" id="KW-0689">Ribosomal protein</keyword>
<accession>A0A0K1H2F3</accession>
<dbReference type="InterPro" id="IPR005706">
    <property type="entry name" value="Ribosomal_uS2_bac/mit/plastid"/>
</dbReference>
<dbReference type="GO" id="GO:0006412">
    <property type="term" value="P:translation"/>
    <property type="evidence" value="ECO:0007669"/>
    <property type="project" value="UniProtKB-UniRule"/>
</dbReference>
<dbReference type="GO" id="GO:0005763">
    <property type="term" value="C:mitochondrial small ribosomal subunit"/>
    <property type="evidence" value="ECO:0007669"/>
    <property type="project" value="TreeGrafter"/>
</dbReference>